<protein>
    <submittedName>
        <fullName evidence="1">Uncharacterized protein</fullName>
    </submittedName>
</protein>
<name>A0A0E9SED5_ANGAN</name>
<accession>A0A0E9SED5</accession>
<proteinExistence type="predicted"/>
<dbReference type="EMBL" id="GBXM01068960">
    <property type="protein sequence ID" value="JAH39617.1"/>
    <property type="molecule type" value="Transcribed_RNA"/>
</dbReference>
<organism evidence="1">
    <name type="scientific">Anguilla anguilla</name>
    <name type="common">European freshwater eel</name>
    <name type="synonym">Muraena anguilla</name>
    <dbReference type="NCBI Taxonomy" id="7936"/>
    <lineage>
        <taxon>Eukaryota</taxon>
        <taxon>Metazoa</taxon>
        <taxon>Chordata</taxon>
        <taxon>Craniata</taxon>
        <taxon>Vertebrata</taxon>
        <taxon>Euteleostomi</taxon>
        <taxon>Actinopterygii</taxon>
        <taxon>Neopterygii</taxon>
        <taxon>Teleostei</taxon>
        <taxon>Anguilliformes</taxon>
        <taxon>Anguillidae</taxon>
        <taxon>Anguilla</taxon>
    </lineage>
</organism>
<evidence type="ECO:0000313" key="1">
    <source>
        <dbReference type="EMBL" id="JAH39617.1"/>
    </source>
</evidence>
<dbReference type="AlphaFoldDB" id="A0A0E9SED5"/>
<reference evidence="1" key="2">
    <citation type="journal article" date="2015" name="Fish Shellfish Immunol.">
        <title>Early steps in the European eel (Anguilla anguilla)-Vibrio vulnificus interaction in the gills: Role of the RtxA13 toxin.</title>
        <authorList>
            <person name="Callol A."/>
            <person name="Pajuelo D."/>
            <person name="Ebbesson L."/>
            <person name="Teles M."/>
            <person name="MacKenzie S."/>
            <person name="Amaro C."/>
        </authorList>
    </citation>
    <scope>NUCLEOTIDE SEQUENCE</scope>
</reference>
<reference evidence="1" key="1">
    <citation type="submission" date="2014-11" db="EMBL/GenBank/DDBJ databases">
        <authorList>
            <person name="Amaro Gonzalez C."/>
        </authorList>
    </citation>
    <scope>NUCLEOTIDE SEQUENCE</scope>
</reference>
<sequence>MAVSRVGIAEYRSAFIMLPRNWYLTVQKCNNIRTPT</sequence>